<evidence type="ECO:0000256" key="1">
    <source>
        <dbReference type="ARBA" id="ARBA00022642"/>
    </source>
</evidence>
<feature type="binding site" evidence="4">
    <location>
        <begin position="124"/>
        <end position="127"/>
    </location>
    <ligand>
        <name>pyridoxal 5'-phosphate</name>
        <dbReference type="ChEBI" id="CHEBI:597326"/>
    </ligand>
</feature>
<comment type="catalytic activity">
    <reaction evidence="4 6">
        <text>L-kynurenine + H2O = anthranilate + L-alanine + H(+)</text>
        <dbReference type="Rhea" id="RHEA:16813"/>
        <dbReference type="ChEBI" id="CHEBI:15377"/>
        <dbReference type="ChEBI" id="CHEBI:15378"/>
        <dbReference type="ChEBI" id="CHEBI:16567"/>
        <dbReference type="ChEBI" id="CHEBI:57959"/>
        <dbReference type="ChEBI" id="CHEBI:57972"/>
        <dbReference type="EC" id="3.7.1.3"/>
    </reaction>
</comment>
<dbReference type="InterPro" id="IPR015424">
    <property type="entry name" value="PyrdxlP-dep_Trfase"/>
</dbReference>
<comment type="caution">
    <text evidence="8">The sequence shown here is derived from an EMBL/GenBank/DDBJ whole genome shotgun (WGS) entry which is preliminary data.</text>
</comment>
<dbReference type="Proteomes" id="UP001523369">
    <property type="component" value="Unassembled WGS sequence"/>
</dbReference>
<feature type="compositionally biased region" description="Basic and acidic residues" evidence="7">
    <location>
        <begin position="1"/>
        <end position="10"/>
    </location>
</feature>
<evidence type="ECO:0000256" key="3">
    <source>
        <dbReference type="ARBA" id="ARBA00022898"/>
    </source>
</evidence>
<dbReference type="EC" id="3.7.1.3" evidence="4 5"/>
<evidence type="ECO:0000256" key="4">
    <source>
        <dbReference type="HAMAP-Rule" id="MF_01970"/>
    </source>
</evidence>
<feature type="binding site" evidence="4">
    <location>
        <position position="96"/>
    </location>
    <ligand>
        <name>pyridoxal 5'-phosphate</name>
        <dbReference type="ChEBI" id="CHEBI:597326"/>
    </ligand>
</feature>
<dbReference type="HAMAP" id="MF_01970">
    <property type="entry name" value="Kynureninase"/>
    <property type="match status" value="1"/>
</dbReference>
<comment type="catalytic activity">
    <reaction evidence="6">
        <text>3-hydroxy-L-kynurenine + H2O = 3-hydroxyanthranilate + L-alanine + H(+)</text>
        <dbReference type="Rhea" id="RHEA:25143"/>
        <dbReference type="ChEBI" id="CHEBI:15377"/>
        <dbReference type="ChEBI" id="CHEBI:15378"/>
        <dbReference type="ChEBI" id="CHEBI:36559"/>
        <dbReference type="ChEBI" id="CHEBI:57972"/>
        <dbReference type="ChEBI" id="CHEBI:58125"/>
        <dbReference type="EC" id="3.7.1.3"/>
    </reaction>
</comment>
<evidence type="ECO:0000313" key="9">
    <source>
        <dbReference type="Proteomes" id="UP001523369"/>
    </source>
</evidence>
<comment type="caution">
    <text evidence="4">Lacks conserved residue(s) required for the propagation of feature annotation.</text>
</comment>
<accession>A0ABT1DVI9</accession>
<name>A0ABT1DVI9_9ACTN</name>
<feature type="binding site" evidence="4">
    <location>
        <position position="209"/>
    </location>
    <ligand>
        <name>pyridoxal 5'-phosphate</name>
        <dbReference type="ChEBI" id="CHEBI:597326"/>
    </ligand>
</feature>
<dbReference type="Gene3D" id="3.90.1150.10">
    <property type="entry name" value="Aspartate Aminotransferase, domain 1"/>
    <property type="match status" value="1"/>
</dbReference>
<dbReference type="RefSeq" id="WP_253240146.1">
    <property type="nucleotide sequence ID" value="NZ_JAMYJR010000028.1"/>
</dbReference>
<keyword evidence="2 4" id="KW-0378">Hydrolase</keyword>
<comment type="similarity">
    <text evidence="4 6">Belongs to the kynureninase family.</text>
</comment>
<dbReference type="InterPro" id="IPR015421">
    <property type="entry name" value="PyrdxlP-dep_Trfase_major"/>
</dbReference>
<sequence>MRQDEQDPGHRHLFHIPPAEGGDHPEVAYFAGNSLGLQPRATRVELNEDLDDWARLGVEGHLDAARPWLPYHELLTQPAARLVGALPSEVVVMNSLTVDLHLLMVSFYRPAGDRTRIVIEDAAFPSDSYAVRSQARFHGLDPDTTVVRLRPRDGEDTLRTEDVLAFLRDEGGTVALLMLGGVNYLTGELMDMATITTAGREAGAVVGWDLAHAAGNVPLSLHEWGADFAAWCSYKYLNSGPGALAGVFIHERHHGADLQRFEGWWSTESATRFEMTPESRPPRSADAWQVSNPPIFAMGPVRTSLRIFDEIGMPALRERSLRLTTYLRELLDAVVATRPLSIITPREPERHGCQLSVRLLEGNAGALTKRLRFEYGVIADARQPDIVRFAPVPLYSTYEDCRRAAEALAACVEETK</sequence>
<dbReference type="GO" id="GO:0030429">
    <property type="term" value="F:kynureninase activity"/>
    <property type="evidence" value="ECO:0007669"/>
    <property type="project" value="UniProtKB-EC"/>
</dbReference>
<keyword evidence="9" id="KW-1185">Reference proteome</keyword>
<comment type="pathway">
    <text evidence="4 6">Cofactor biosynthesis; NAD(+) biosynthesis; quinolinate from L-kynurenine: step 2/3.</text>
</comment>
<comment type="pathway">
    <text evidence="4 6">Amino-acid degradation; L-kynurenine degradation; L-alanine and anthranilate from L-kynurenine: step 1/1.</text>
</comment>
<feature type="binding site" evidence="4">
    <location>
        <position position="264"/>
    </location>
    <ligand>
        <name>pyridoxal 5'-phosphate</name>
        <dbReference type="ChEBI" id="CHEBI:597326"/>
    </ligand>
</feature>
<dbReference type="Pfam" id="PF22580">
    <property type="entry name" value="KYNU_C"/>
    <property type="match status" value="1"/>
</dbReference>
<dbReference type="PANTHER" id="PTHR14084">
    <property type="entry name" value="KYNURENINASE"/>
    <property type="match status" value="1"/>
</dbReference>
<feature type="binding site" evidence="4">
    <location>
        <position position="292"/>
    </location>
    <ligand>
        <name>pyridoxal 5'-phosphate</name>
        <dbReference type="ChEBI" id="CHEBI:597326"/>
    </ligand>
</feature>
<feature type="modified residue" description="N6-(pyridoxal phosphate)lysine" evidence="4">
    <location>
        <position position="235"/>
    </location>
</feature>
<organism evidence="8 9">
    <name type="scientific">Paractinoplanes aksuensis</name>
    <dbReference type="NCBI Taxonomy" id="2939490"/>
    <lineage>
        <taxon>Bacteria</taxon>
        <taxon>Bacillati</taxon>
        <taxon>Actinomycetota</taxon>
        <taxon>Actinomycetes</taxon>
        <taxon>Micromonosporales</taxon>
        <taxon>Micromonosporaceae</taxon>
        <taxon>Paractinoplanes</taxon>
    </lineage>
</organism>
<dbReference type="InterPro" id="IPR010111">
    <property type="entry name" value="Kynureninase"/>
</dbReference>
<evidence type="ECO:0000256" key="7">
    <source>
        <dbReference type="SAM" id="MobiDB-lite"/>
    </source>
</evidence>
<dbReference type="PIRSF" id="PIRSF038800">
    <property type="entry name" value="KYNU"/>
    <property type="match status" value="1"/>
</dbReference>
<reference evidence="8 9" key="1">
    <citation type="submission" date="2022-06" db="EMBL/GenBank/DDBJ databases">
        <title>New Species of the Genus Actinoplanes, ActinopZanes ferrugineus.</title>
        <authorList>
            <person name="Ding P."/>
        </authorList>
    </citation>
    <scope>NUCLEOTIDE SEQUENCE [LARGE SCALE GENOMIC DNA]</scope>
    <source>
        <strain evidence="8 9">TRM88003</strain>
    </source>
</reference>
<proteinExistence type="inferred from homology"/>
<gene>
    <name evidence="4 8" type="primary">kynU</name>
    <name evidence="8" type="ORF">M1L60_26065</name>
</gene>
<dbReference type="EMBL" id="JAMYJR010000028">
    <property type="protein sequence ID" value="MCO8274071.1"/>
    <property type="molecule type" value="Genomic_DNA"/>
</dbReference>
<keyword evidence="1 4" id="KW-0662">Pyridine nucleotide biosynthesis</keyword>
<feature type="binding site" evidence="4">
    <location>
        <position position="97"/>
    </location>
    <ligand>
        <name>pyridoxal 5'-phosphate</name>
        <dbReference type="ChEBI" id="CHEBI:597326"/>
    </ligand>
</feature>
<evidence type="ECO:0000256" key="5">
    <source>
        <dbReference type="NCBIfam" id="TIGR01814"/>
    </source>
</evidence>
<feature type="binding site" evidence="4">
    <location>
        <position position="212"/>
    </location>
    <ligand>
        <name>pyridoxal 5'-phosphate</name>
        <dbReference type="ChEBI" id="CHEBI:597326"/>
    </ligand>
</feature>
<dbReference type="InterPro" id="IPR015422">
    <property type="entry name" value="PyrdxlP-dep_Trfase_small"/>
</dbReference>
<feature type="binding site" evidence="4">
    <location>
        <position position="234"/>
    </location>
    <ligand>
        <name>pyridoxal 5'-phosphate</name>
        <dbReference type="ChEBI" id="CHEBI:597326"/>
    </ligand>
</feature>
<dbReference type="PANTHER" id="PTHR14084:SF0">
    <property type="entry name" value="KYNURENINASE"/>
    <property type="match status" value="1"/>
</dbReference>
<evidence type="ECO:0000256" key="2">
    <source>
        <dbReference type="ARBA" id="ARBA00022801"/>
    </source>
</evidence>
<evidence type="ECO:0000256" key="6">
    <source>
        <dbReference type="PIRNR" id="PIRNR038800"/>
    </source>
</evidence>
<comment type="subunit">
    <text evidence="4 6">Homodimer.</text>
</comment>
<dbReference type="NCBIfam" id="TIGR01814">
    <property type="entry name" value="kynureninase"/>
    <property type="match status" value="1"/>
</dbReference>
<evidence type="ECO:0000313" key="8">
    <source>
        <dbReference type="EMBL" id="MCO8274071.1"/>
    </source>
</evidence>
<comment type="function">
    <text evidence="4 6">Catalyzes the cleavage of L-kynurenine (L-Kyn) and L-3-hydroxykynurenine (L-3OHKyn) into anthranilic acid (AA) and 3-hydroxyanthranilic acid (3-OHAA), respectively.</text>
</comment>
<keyword evidence="3 4" id="KW-0663">Pyridoxal phosphate</keyword>
<protein>
    <recommendedName>
        <fullName evidence="4 5">Kynureninase</fullName>
        <ecNumber evidence="4 5">3.7.1.3</ecNumber>
    </recommendedName>
    <alternativeName>
        <fullName evidence="4">L-kynurenine hydrolase</fullName>
    </alternativeName>
</protein>
<dbReference type="SUPFAM" id="SSF53383">
    <property type="entry name" value="PLP-dependent transferases"/>
    <property type="match status" value="1"/>
</dbReference>
<feature type="region of interest" description="Disordered" evidence="7">
    <location>
        <begin position="1"/>
        <end position="23"/>
    </location>
</feature>
<comment type="cofactor">
    <cofactor evidence="4 6">
        <name>pyridoxal 5'-phosphate</name>
        <dbReference type="ChEBI" id="CHEBI:597326"/>
    </cofactor>
</comment>
<dbReference type="Gene3D" id="3.40.640.10">
    <property type="entry name" value="Type I PLP-dependent aspartate aminotransferase-like (Major domain)"/>
    <property type="match status" value="1"/>
</dbReference>